<dbReference type="InterPro" id="IPR021794">
    <property type="entry name" value="DUF3360"/>
</dbReference>
<evidence type="ECO:0000313" key="2">
    <source>
        <dbReference type="EMBL" id="OBY63595.1"/>
    </source>
</evidence>
<dbReference type="Proteomes" id="UP000092612">
    <property type="component" value="Unassembled WGS sequence"/>
</dbReference>
<dbReference type="RefSeq" id="WP_068362317.1">
    <property type="nucleotide sequence ID" value="NZ_CP019337.1"/>
</dbReference>
<feature type="transmembrane region" description="Helical" evidence="1">
    <location>
        <begin position="206"/>
        <end position="224"/>
    </location>
</feature>
<feature type="transmembrane region" description="Helical" evidence="1">
    <location>
        <begin position="341"/>
        <end position="362"/>
    </location>
</feature>
<feature type="transmembrane region" description="Helical" evidence="1">
    <location>
        <begin position="399"/>
        <end position="418"/>
    </location>
</feature>
<keyword evidence="1" id="KW-0812">Transmembrane</keyword>
<feature type="transmembrane region" description="Helical" evidence="1">
    <location>
        <begin position="424"/>
        <end position="449"/>
    </location>
</feature>
<evidence type="ECO:0000256" key="1">
    <source>
        <dbReference type="SAM" id="Phobius"/>
    </source>
</evidence>
<feature type="transmembrane region" description="Helical" evidence="1">
    <location>
        <begin position="288"/>
        <end position="307"/>
    </location>
</feature>
<feature type="transmembrane region" description="Helical" evidence="1">
    <location>
        <begin position="231"/>
        <end position="252"/>
    </location>
</feature>
<evidence type="ECO:0000313" key="3">
    <source>
        <dbReference type="Proteomes" id="UP000092612"/>
    </source>
</evidence>
<gene>
    <name evidence="2" type="ORF">LPB301_12385</name>
</gene>
<dbReference type="AlphaFoldDB" id="A0A1B8TVU9"/>
<name>A0A1B8TVU9_9FLAO</name>
<keyword evidence="3" id="KW-1185">Reference proteome</keyword>
<keyword evidence="1" id="KW-1133">Transmembrane helix</keyword>
<feature type="transmembrane region" description="Helical" evidence="1">
    <location>
        <begin position="131"/>
        <end position="155"/>
    </location>
</feature>
<comment type="caution">
    <text evidence="2">The sequence shown here is derived from an EMBL/GenBank/DDBJ whole genome shotgun (WGS) entry which is preliminary data.</text>
</comment>
<accession>A0A1B8TVU9</accession>
<feature type="transmembrane region" description="Helical" evidence="1">
    <location>
        <begin position="167"/>
        <end position="186"/>
    </location>
</feature>
<feature type="transmembrane region" description="Helical" evidence="1">
    <location>
        <begin position="49"/>
        <end position="70"/>
    </location>
</feature>
<keyword evidence="1" id="KW-0472">Membrane</keyword>
<feature type="transmembrane region" description="Helical" evidence="1">
    <location>
        <begin position="368"/>
        <end position="387"/>
    </location>
</feature>
<dbReference type="STRING" id="996801.BW723_03315"/>
<protein>
    <recommendedName>
        <fullName evidence="4">DUF3360 domain-containing protein</fullName>
    </recommendedName>
</protein>
<sequence>MKTYKEEHKAASEFDSRTEYLENELKIMKPRRFKLNLPGRDFRFEWEDLVPALAGTLGIIAMYSSVMMAWAEGLTNAWDHITLGKEFAIEVSRVEMIIPAFLFVILASGFFNPRANLAGNHGPMIPLIASIALAGAHPLALAILIGIFGLLLSFFKGGSRLVNLTSKGVAGGLLIFLGFSGALSQIRTIQNWSMGLSSSTVEIGTMGYLGLIILAFTVILYSYLARIDKRWLAIPACAISALAIALIGGASFDLQFTTEMGLPNLNPVYWWGNTEEGWMLGLPKAQHFIASLPFAILAVAMWSPDFLGHRIFQEMNYPKKSEKVLMDVDDTMTMCSIRQMVGTAVGGGNITSSWGTYLIPAAIAKRPIPAGAILLGIMVMAVAILGSPMDVAVWPPVRSIALLVGVFLPMIEAGVQMIKQSACAQAAGVCIFMAMVTNPVLAWALAMFLDNNGLIGDRDRAKRLSRVDRLVIPLSILAICVAAVLAVGMFKGSYGIDAFL</sequence>
<proteinExistence type="predicted"/>
<evidence type="ECO:0008006" key="4">
    <source>
        <dbReference type="Google" id="ProtNLM"/>
    </source>
</evidence>
<dbReference type="KEGG" id="prn:BW723_03315"/>
<reference evidence="3" key="1">
    <citation type="submission" date="2016-02" db="EMBL/GenBank/DDBJ databases">
        <title>Paenibacillus sp. LPB0068, isolated from Crassostrea gigas.</title>
        <authorList>
            <person name="Shin S.-K."/>
            <person name="Yi H."/>
        </authorList>
    </citation>
    <scope>NUCLEOTIDE SEQUENCE [LARGE SCALE GENOMIC DNA]</scope>
    <source>
        <strain evidence="3">KCTC 23969</strain>
    </source>
</reference>
<organism evidence="2 3">
    <name type="scientific">Polaribacter reichenbachii</name>
    <dbReference type="NCBI Taxonomy" id="996801"/>
    <lineage>
        <taxon>Bacteria</taxon>
        <taxon>Pseudomonadati</taxon>
        <taxon>Bacteroidota</taxon>
        <taxon>Flavobacteriia</taxon>
        <taxon>Flavobacteriales</taxon>
        <taxon>Flavobacteriaceae</taxon>
    </lineage>
</organism>
<dbReference type="OrthoDB" id="8605535at2"/>
<dbReference type="Pfam" id="PF11840">
    <property type="entry name" value="DUF3360"/>
    <property type="match status" value="1"/>
</dbReference>
<dbReference type="EMBL" id="LSFL01000035">
    <property type="protein sequence ID" value="OBY63595.1"/>
    <property type="molecule type" value="Genomic_DNA"/>
</dbReference>
<feature type="transmembrane region" description="Helical" evidence="1">
    <location>
        <begin position="470"/>
        <end position="490"/>
    </location>
</feature>